<dbReference type="SUPFAM" id="SSF55729">
    <property type="entry name" value="Acyl-CoA N-acyltransferases (Nat)"/>
    <property type="match status" value="1"/>
</dbReference>
<sequence length="72" mass="8653">MLNIETDKFILRKFSMQDMYDLHILLSDKSVNTFLPWFTHNSIKETGEFYENRIRGQQYCFAICQKENNSPI</sequence>
<keyword evidence="2" id="KW-1185">Reference proteome</keyword>
<proteinExistence type="predicted"/>
<gene>
    <name evidence="1" type="ORF">JZO67_003849</name>
</gene>
<accession>A0ABV0EVQ9</accession>
<name>A0ABV0EVQ9_9ENTE</name>
<dbReference type="RefSeq" id="WP_242704404.1">
    <property type="nucleotide sequence ID" value="NZ_JAFREL020000003.1"/>
</dbReference>
<dbReference type="Gene3D" id="3.40.630.30">
    <property type="match status" value="1"/>
</dbReference>
<organism evidence="1 2">
    <name type="scientific">Candidatus Enterococcus ferrettii</name>
    <dbReference type="NCBI Taxonomy" id="2815324"/>
    <lineage>
        <taxon>Bacteria</taxon>
        <taxon>Bacillati</taxon>
        <taxon>Bacillota</taxon>
        <taxon>Bacilli</taxon>
        <taxon>Lactobacillales</taxon>
        <taxon>Enterococcaceae</taxon>
        <taxon>Enterococcus</taxon>
    </lineage>
</organism>
<dbReference type="InterPro" id="IPR016181">
    <property type="entry name" value="Acyl_CoA_acyltransferase"/>
</dbReference>
<comment type="caution">
    <text evidence="1">The sequence shown here is derived from an EMBL/GenBank/DDBJ whole genome shotgun (WGS) entry which is preliminary data.</text>
</comment>
<protein>
    <recommendedName>
        <fullName evidence="3">N-acetyltransferase domain-containing protein</fullName>
    </recommendedName>
</protein>
<reference evidence="1 2" key="1">
    <citation type="submission" date="2021-03" db="EMBL/GenBank/DDBJ databases">
        <authorList>
            <person name="Gilmore M.S."/>
            <person name="Schwartzman J."/>
            <person name="Van Tyne D."/>
            <person name="Martin M."/>
            <person name="Earl A.M."/>
            <person name="Manson A.L."/>
            <person name="Straub T."/>
            <person name="Salamzade R."/>
            <person name="Saavedra J."/>
            <person name="Lebreton F."/>
            <person name="Prichula J."/>
            <person name="Schaufler K."/>
            <person name="Gaca A."/>
            <person name="Sgardioli B."/>
            <person name="Wagenaar J."/>
            <person name="Strong T."/>
        </authorList>
    </citation>
    <scope>NUCLEOTIDE SEQUENCE [LARGE SCALE GENOMIC DNA]</scope>
    <source>
        <strain evidence="1 2">665A</strain>
    </source>
</reference>
<dbReference type="EMBL" id="JAFREL020000003">
    <property type="protein sequence ID" value="MEO1771867.1"/>
    <property type="molecule type" value="Genomic_DNA"/>
</dbReference>
<evidence type="ECO:0008006" key="3">
    <source>
        <dbReference type="Google" id="ProtNLM"/>
    </source>
</evidence>
<evidence type="ECO:0000313" key="2">
    <source>
        <dbReference type="Proteomes" id="UP000664357"/>
    </source>
</evidence>
<reference evidence="1 2" key="2">
    <citation type="submission" date="2024-02" db="EMBL/GenBank/DDBJ databases">
        <title>The Genome Sequence of Enterococcus sp. DIV0159.</title>
        <authorList>
            <person name="Earl A."/>
            <person name="Manson A."/>
            <person name="Gilmore M."/>
            <person name="Sanders J."/>
            <person name="Shea T."/>
            <person name="Howe W."/>
            <person name="Livny J."/>
            <person name="Cuomo C."/>
            <person name="Neafsey D."/>
            <person name="Birren B."/>
        </authorList>
    </citation>
    <scope>NUCLEOTIDE SEQUENCE [LARGE SCALE GENOMIC DNA]</scope>
    <source>
        <strain evidence="1 2">665A</strain>
    </source>
</reference>
<evidence type="ECO:0000313" key="1">
    <source>
        <dbReference type="EMBL" id="MEO1771867.1"/>
    </source>
</evidence>
<dbReference type="Proteomes" id="UP000664357">
    <property type="component" value="Unassembled WGS sequence"/>
</dbReference>